<evidence type="ECO:0000313" key="1">
    <source>
        <dbReference type="EMBL" id="KKM03661.1"/>
    </source>
</evidence>
<dbReference type="AlphaFoldDB" id="A0A0F9JCT0"/>
<sequence length="120" mass="13874">MKVENMTSSKGNKVANQFIITAENGQYFQSYKSIIAFWPNHSRPQGMADGSHRTKTFYEIMGNKSLKDCGLDNYPEIYLDETYWDYSKTTGKYRNIFLGENKAETQKKIDSGEYILTDLN</sequence>
<dbReference type="EMBL" id="LAZR01016633">
    <property type="protein sequence ID" value="KKM03661.1"/>
    <property type="molecule type" value="Genomic_DNA"/>
</dbReference>
<reference evidence="1" key="1">
    <citation type="journal article" date="2015" name="Nature">
        <title>Complex archaea that bridge the gap between prokaryotes and eukaryotes.</title>
        <authorList>
            <person name="Spang A."/>
            <person name="Saw J.H."/>
            <person name="Jorgensen S.L."/>
            <person name="Zaremba-Niedzwiedzka K."/>
            <person name="Martijn J."/>
            <person name="Lind A.E."/>
            <person name="van Eijk R."/>
            <person name="Schleper C."/>
            <person name="Guy L."/>
            <person name="Ettema T.J."/>
        </authorList>
    </citation>
    <scope>NUCLEOTIDE SEQUENCE</scope>
</reference>
<proteinExistence type="predicted"/>
<name>A0A0F9JCT0_9ZZZZ</name>
<comment type="caution">
    <text evidence="1">The sequence shown here is derived from an EMBL/GenBank/DDBJ whole genome shotgun (WGS) entry which is preliminary data.</text>
</comment>
<organism evidence="1">
    <name type="scientific">marine sediment metagenome</name>
    <dbReference type="NCBI Taxonomy" id="412755"/>
    <lineage>
        <taxon>unclassified sequences</taxon>
        <taxon>metagenomes</taxon>
        <taxon>ecological metagenomes</taxon>
    </lineage>
</organism>
<protein>
    <submittedName>
        <fullName evidence="1">Uncharacterized protein</fullName>
    </submittedName>
</protein>
<gene>
    <name evidence="1" type="ORF">LCGC14_1772170</name>
</gene>
<accession>A0A0F9JCT0</accession>